<feature type="region of interest" description="Disordered" evidence="6">
    <location>
        <begin position="1"/>
        <end position="35"/>
    </location>
</feature>
<keyword evidence="5" id="KW-0443">Lipid metabolism</keyword>
<comment type="catalytic activity">
    <reaction evidence="1">
        <text>a 1,2-diacyl-sn-glycero-3-phospho-(1D-myo-inositol-3,4,5-trisphosphate) + H2O = a 1,2-diacyl-sn-glycero-3-phospho-(1D-myo-inositol-4,5-bisphosphate) + phosphate</text>
        <dbReference type="Rhea" id="RHEA:25017"/>
        <dbReference type="ChEBI" id="CHEBI:15377"/>
        <dbReference type="ChEBI" id="CHEBI:43474"/>
        <dbReference type="ChEBI" id="CHEBI:57836"/>
        <dbReference type="ChEBI" id="CHEBI:58456"/>
        <dbReference type="EC" id="3.1.3.67"/>
    </reaction>
</comment>
<evidence type="ECO:0000256" key="1">
    <source>
        <dbReference type="ARBA" id="ARBA00000536"/>
    </source>
</evidence>
<evidence type="ECO:0000259" key="9">
    <source>
        <dbReference type="PROSITE" id="PS51182"/>
    </source>
</evidence>
<dbReference type="CDD" id="cd14509">
    <property type="entry name" value="PTP_PTEN"/>
    <property type="match status" value="1"/>
</dbReference>
<feature type="domain" description="Phosphatase tensin-type" evidence="8">
    <location>
        <begin position="136"/>
        <end position="315"/>
    </location>
</feature>
<dbReference type="PROSITE" id="PS00383">
    <property type="entry name" value="TYR_PHOSPHATASE_1"/>
    <property type="match status" value="1"/>
</dbReference>
<evidence type="ECO:0000259" key="7">
    <source>
        <dbReference type="PROSITE" id="PS50056"/>
    </source>
</evidence>
<evidence type="ECO:0000256" key="2">
    <source>
        <dbReference type="ARBA" id="ARBA00007881"/>
    </source>
</evidence>
<dbReference type="InterPro" id="IPR045101">
    <property type="entry name" value="PTP_PTEN"/>
</dbReference>
<dbReference type="PROSITE" id="PS51182">
    <property type="entry name" value="C2_TENSIN"/>
    <property type="match status" value="1"/>
</dbReference>
<dbReference type="InterPro" id="IPR016130">
    <property type="entry name" value="Tyr_Pase_AS"/>
</dbReference>
<dbReference type="Pfam" id="PF22918">
    <property type="entry name" value="PTEN2_C2"/>
    <property type="match status" value="1"/>
</dbReference>
<accession>A0A0K9Q317</accession>
<dbReference type="EMBL" id="LFYR01000235">
    <property type="protein sequence ID" value="KMZ74902.1"/>
    <property type="molecule type" value="Genomic_DNA"/>
</dbReference>
<dbReference type="GO" id="GO:0004721">
    <property type="term" value="F:phosphoprotein phosphatase activity"/>
    <property type="evidence" value="ECO:0007669"/>
    <property type="project" value="UniProtKB-KW"/>
</dbReference>
<dbReference type="GO" id="GO:0005829">
    <property type="term" value="C:cytosol"/>
    <property type="evidence" value="ECO:0000318"/>
    <property type="project" value="GO_Central"/>
</dbReference>
<evidence type="ECO:0000313" key="10">
    <source>
        <dbReference type="EMBL" id="KMZ74902.1"/>
    </source>
</evidence>
<dbReference type="PANTHER" id="PTHR12305">
    <property type="entry name" value="PHOSPHATASE WITH HOMOLOGY TO TENSIN"/>
    <property type="match status" value="1"/>
</dbReference>
<evidence type="ECO:0000256" key="5">
    <source>
        <dbReference type="ARBA" id="ARBA00023098"/>
    </source>
</evidence>
<dbReference type="FunFam" id="3.90.190.10:FF:000053">
    <property type="entry name" value="Phosphatidylinositol 3,4,5-trisphosphate 3-phosphatase TPTE2"/>
    <property type="match status" value="1"/>
</dbReference>
<keyword evidence="11" id="KW-1185">Reference proteome</keyword>
<dbReference type="PANTHER" id="PTHR12305:SF96">
    <property type="entry name" value="PHOSPHATIDYLINOSITOL 3,4,5-TRISPHOSPHATE 3-PHOSPHATASE AND PROTEIN-TYROSINE-PHOSPHATASE PTEN2A"/>
    <property type="match status" value="1"/>
</dbReference>
<dbReference type="PROSITE" id="PS50056">
    <property type="entry name" value="TYR_PHOSPHATASE_2"/>
    <property type="match status" value="1"/>
</dbReference>
<keyword evidence="3" id="KW-0378">Hydrolase</keyword>
<dbReference type="GO" id="GO:0006629">
    <property type="term" value="P:lipid metabolic process"/>
    <property type="evidence" value="ECO:0007669"/>
    <property type="project" value="UniProtKB-KW"/>
</dbReference>
<dbReference type="OMA" id="YWTRPSI"/>
<dbReference type="SUPFAM" id="SSF52799">
    <property type="entry name" value="(Phosphotyrosine protein) phosphatases II"/>
    <property type="match status" value="1"/>
</dbReference>
<dbReference type="InterPro" id="IPR051281">
    <property type="entry name" value="Dual-spec_lipid-protein_phosph"/>
</dbReference>
<dbReference type="InterPro" id="IPR055183">
    <property type="entry name" value="PTEN2A/B_C2"/>
</dbReference>
<feature type="region of interest" description="Disordered" evidence="6">
    <location>
        <begin position="453"/>
        <end position="562"/>
    </location>
</feature>
<dbReference type="Gene3D" id="3.90.190.10">
    <property type="entry name" value="Protein tyrosine phosphatase superfamily"/>
    <property type="match status" value="1"/>
</dbReference>
<dbReference type="PROSITE" id="PS51181">
    <property type="entry name" value="PPASE_TENSIN"/>
    <property type="match status" value="1"/>
</dbReference>
<evidence type="ECO:0000256" key="6">
    <source>
        <dbReference type="SAM" id="MobiDB-lite"/>
    </source>
</evidence>
<feature type="domain" description="Tyrosine specific protein phosphatases" evidence="7">
    <location>
        <begin position="250"/>
        <end position="289"/>
    </location>
</feature>
<dbReference type="InterPro" id="IPR014020">
    <property type="entry name" value="Tensin_C2-dom"/>
</dbReference>
<dbReference type="AlphaFoldDB" id="A0A0K9Q317"/>
<proteinExistence type="inferred from homology"/>
<feature type="compositionally biased region" description="Polar residues" evidence="6">
    <location>
        <begin position="18"/>
        <end position="28"/>
    </location>
</feature>
<feature type="region of interest" description="Disordered" evidence="6">
    <location>
        <begin position="78"/>
        <end position="100"/>
    </location>
</feature>
<dbReference type="InterPro" id="IPR029021">
    <property type="entry name" value="Prot-tyrosine_phosphatase-like"/>
</dbReference>
<dbReference type="OrthoDB" id="266663at2759"/>
<feature type="compositionally biased region" description="Polar residues" evidence="6">
    <location>
        <begin position="464"/>
        <end position="481"/>
    </location>
</feature>
<dbReference type="InterPro" id="IPR029023">
    <property type="entry name" value="Tensin_phosphatase"/>
</dbReference>
<evidence type="ECO:0000256" key="4">
    <source>
        <dbReference type="ARBA" id="ARBA00022912"/>
    </source>
</evidence>
<reference evidence="11" key="1">
    <citation type="journal article" date="2016" name="Nature">
        <title>The genome of the seagrass Zostera marina reveals angiosperm adaptation to the sea.</title>
        <authorList>
            <person name="Olsen J.L."/>
            <person name="Rouze P."/>
            <person name="Verhelst B."/>
            <person name="Lin Y.-C."/>
            <person name="Bayer T."/>
            <person name="Collen J."/>
            <person name="Dattolo E."/>
            <person name="De Paoli E."/>
            <person name="Dittami S."/>
            <person name="Maumus F."/>
            <person name="Michel G."/>
            <person name="Kersting A."/>
            <person name="Lauritano C."/>
            <person name="Lohaus R."/>
            <person name="Toepel M."/>
            <person name="Tonon T."/>
            <person name="Vanneste K."/>
            <person name="Amirebrahimi M."/>
            <person name="Brakel J."/>
            <person name="Bostroem C."/>
            <person name="Chovatia M."/>
            <person name="Grimwood J."/>
            <person name="Jenkins J.W."/>
            <person name="Jueterbock A."/>
            <person name="Mraz A."/>
            <person name="Stam W.T."/>
            <person name="Tice H."/>
            <person name="Bornberg-Bauer E."/>
            <person name="Green P.J."/>
            <person name="Pearson G.A."/>
            <person name="Procaccini G."/>
            <person name="Duarte C.M."/>
            <person name="Schmutz J."/>
            <person name="Reusch T.B.H."/>
            <person name="Van de Peer Y."/>
        </authorList>
    </citation>
    <scope>NUCLEOTIDE SEQUENCE [LARGE SCALE GENOMIC DNA]</scope>
    <source>
        <strain evidence="11">cv. Finnish</strain>
    </source>
</reference>
<dbReference type="Pfam" id="PF22785">
    <property type="entry name" value="Tc-R-P"/>
    <property type="match status" value="1"/>
</dbReference>
<dbReference type="STRING" id="29655.A0A0K9Q317"/>
<evidence type="ECO:0000259" key="8">
    <source>
        <dbReference type="PROSITE" id="PS51181"/>
    </source>
</evidence>
<feature type="domain" description="C2 tensin-type" evidence="9">
    <location>
        <begin position="322"/>
        <end position="449"/>
    </location>
</feature>
<dbReference type="GO" id="GO:0016314">
    <property type="term" value="F:phosphatidylinositol-3,4,5-trisphosphate 3-phosphatase activity"/>
    <property type="evidence" value="ECO:0000318"/>
    <property type="project" value="GO_Central"/>
</dbReference>
<dbReference type="SMART" id="SM01326">
    <property type="entry name" value="PTEN_C2"/>
    <property type="match status" value="1"/>
</dbReference>
<dbReference type="InterPro" id="IPR000387">
    <property type="entry name" value="Tyr_Pase_dom"/>
</dbReference>
<sequence>MDLSQSNSSHPLPEDIPHTSSPNSTGQDDTAKEIPSLLAPSGISLWAKSLKITQPTGSSDEKSAGAVKSTFTRLTSGLSLRLSPRDRQPEENVDGISTVSQPGVFGSLTKGLVDSSKNAVKAVSVKARHMVSQNKRRYQDGGFDLDMTYITENIIAMGFPAGDMSSGFFGYVEGFYRNHMEEVIKFFETHHKGKYKVYNLCLERLYDASLFEGKVASFPFDDHNCPPVQLISLFCQSAYSWLKEDIENVVVVHCKAGMARTGLMISSLLLYLKFFPTAEESIDYYNQKRCFDGKGLVLPSQIRYVKYFERILTYFNGENQPGRRCMLRGFRLHKCPYWIRPSITVSDHNGVLFTTRKHPRTKDLMPEDFWFSAPKKGIMVFALPGEPGLTEVSGDFKIHFHDRQGDFYCWLNTTMMENRKTLHPIDLDGFDKRKLPSPGFQLEVVLIDYDGNMPSKPAARNETDQGTATNSATADQSTSTPKVEEKSSRSNKNKDDVFSDSDTDEPGSSKNKRSHLTVGSETEGKGPETVTSEKNVATGFHEKDGMEHASIATKETKSEPVVTTAPSVFEASKLDSTGPSEFKAIAADASVFSFGDEDDYDSE</sequence>
<name>A0A0K9Q317_ZOSMR</name>
<evidence type="ECO:0000256" key="3">
    <source>
        <dbReference type="ARBA" id="ARBA00022801"/>
    </source>
</evidence>
<gene>
    <name evidence="10" type="ORF">ZOSMA_121G00790</name>
</gene>
<feature type="compositionally biased region" description="Polar residues" evidence="6">
    <location>
        <begin position="1"/>
        <end position="10"/>
    </location>
</feature>
<comment type="similarity">
    <text evidence="2">Belongs to the PTEN phosphatase protein family.</text>
</comment>
<protein>
    <submittedName>
        <fullName evidence="10">Phosphatase and tensin-like A</fullName>
    </submittedName>
</protein>
<keyword evidence="4" id="KW-0904">Protein phosphatase</keyword>
<dbReference type="Proteomes" id="UP000036987">
    <property type="component" value="Unassembled WGS sequence"/>
</dbReference>
<comment type="caution">
    <text evidence="10">The sequence shown here is derived from an EMBL/GenBank/DDBJ whole genome shotgun (WGS) entry which is preliminary data.</text>
</comment>
<feature type="compositionally biased region" description="Basic and acidic residues" evidence="6">
    <location>
        <begin position="482"/>
        <end position="497"/>
    </location>
</feature>
<evidence type="ECO:0000313" key="11">
    <source>
        <dbReference type="Proteomes" id="UP000036987"/>
    </source>
</evidence>
<organism evidence="10 11">
    <name type="scientific">Zostera marina</name>
    <name type="common">Eelgrass</name>
    <dbReference type="NCBI Taxonomy" id="29655"/>
    <lineage>
        <taxon>Eukaryota</taxon>
        <taxon>Viridiplantae</taxon>
        <taxon>Streptophyta</taxon>
        <taxon>Embryophyta</taxon>
        <taxon>Tracheophyta</taxon>
        <taxon>Spermatophyta</taxon>
        <taxon>Magnoliopsida</taxon>
        <taxon>Liliopsida</taxon>
        <taxon>Zosteraceae</taxon>
        <taxon>Zostera</taxon>
    </lineage>
</organism>